<dbReference type="EMBL" id="VBSB01000005">
    <property type="protein sequence ID" value="NTY59824.1"/>
    <property type="molecule type" value="Genomic_DNA"/>
</dbReference>
<evidence type="ECO:0000256" key="1">
    <source>
        <dbReference type="ARBA" id="ARBA00001933"/>
    </source>
</evidence>
<keyword evidence="2 3" id="KW-0663">Pyridoxal phosphate</keyword>
<dbReference type="PROSITE" id="PS00600">
    <property type="entry name" value="AA_TRANSFER_CLASS_3"/>
    <property type="match status" value="1"/>
</dbReference>
<comment type="cofactor">
    <cofactor evidence="1">
        <name>pyridoxal 5'-phosphate</name>
        <dbReference type="ChEBI" id="CHEBI:597326"/>
    </cofactor>
</comment>
<dbReference type="PANTHER" id="PTHR43713:SF3">
    <property type="entry name" value="GLUTAMATE-1-SEMIALDEHYDE 2,1-AMINOMUTASE 1, CHLOROPLASTIC-RELATED"/>
    <property type="match status" value="1"/>
</dbReference>
<dbReference type="InterPro" id="IPR015424">
    <property type="entry name" value="PyrdxlP-dep_Trfase"/>
</dbReference>
<dbReference type="Gene3D" id="3.40.640.10">
    <property type="entry name" value="Type I PLP-dependent aspartate aminotransferase-like (Major domain)"/>
    <property type="match status" value="1"/>
</dbReference>
<keyword evidence="4" id="KW-0032">Aminotransferase</keyword>
<dbReference type="InterPro" id="IPR015422">
    <property type="entry name" value="PyrdxlP-dep_Trfase_small"/>
</dbReference>
<keyword evidence="4" id="KW-0808">Transferase</keyword>
<dbReference type="InterPro" id="IPR005814">
    <property type="entry name" value="Aminotrans_3"/>
</dbReference>
<dbReference type="InterPro" id="IPR049704">
    <property type="entry name" value="Aminotrans_3_PPA_site"/>
</dbReference>
<protein>
    <submittedName>
        <fullName evidence="4">Aminotransferase class III-fold pyridoxal phosphate-dependent enzyme</fullName>
    </submittedName>
</protein>
<proteinExistence type="inferred from homology"/>
<dbReference type="InterPro" id="IPR015421">
    <property type="entry name" value="PyrdxlP-dep_Trfase_major"/>
</dbReference>
<organism evidence="4 5">
    <name type="scientific">Mycolicibacterium sphagni</name>
    <dbReference type="NCBI Taxonomy" id="1786"/>
    <lineage>
        <taxon>Bacteria</taxon>
        <taxon>Bacillati</taxon>
        <taxon>Actinomycetota</taxon>
        <taxon>Actinomycetes</taxon>
        <taxon>Mycobacteriales</taxon>
        <taxon>Mycobacteriaceae</taxon>
        <taxon>Mycolicibacterium</taxon>
    </lineage>
</organism>
<dbReference type="SUPFAM" id="SSF53383">
    <property type="entry name" value="PLP-dependent transferases"/>
    <property type="match status" value="1"/>
</dbReference>
<dbReference type="GO" id="GO:0008483">
    <property type="term" value="F:transaminase activity"/>
    <property type="evidence" value="ECO:0007669"/>
    <property type="project" value="UniProtKB-KW"/>
</dbReference>
<accession>A0ABX2JSP9</accession>
<dbReference type="Proteomes" id="UP000708347">
    <property type="component" value="Unassembled WGS sequence"/>
</dbReference>
<keyword evidence="5" id="KW-1185">Reference proteome</keyword>
<comment type="similarity">
    <text evidence="3">Belongs to the class-III pyridoxal-phosphate-dependent aminotransferase family.</text>
</comment>
<reference evidence="4 5" key="1">
    <citation type="submission" date="2019-05" db="EMBL/GenBank/DDBJ databases">
        <title>Mycolicibacterium sphagni ENV482 genome assembly.</title>
        <authorList>
            <person name="Chen W."/>
            <person name="Faulkner N.W."/>
            <person name="Hyman M.R."/>
        </authorList>
    </citation>
    <scope>NUCLEOTIDE SEQUENCE [LARGE SCALE GENOMIC DNA]</scope>
    <source>
        <strain evidence="4 5">ENV482</strain>
    </source>
</reference>
<dbReference type="PANTHER" id="PTHR43713">
    <property type="entry name" value="GLUTAMATE-1-SEMIALDEHYDE 2,1-AMINOMUTASE"/>
    <property type="match status" value="1"/>
</dbReference>
<evidence type="ECO:0000313" key="5">
    <source>
        <dbReference type="Proteomes" id="UP000708347"/>
    </source>
</evidence>
<evidence type="ECO:0000256" key="3">
    <source>
        <dbReference type="RuleBase" id="RU003560"/>
    </source>
</evidence>
<dbReference type="Pfam" id="PF00202">
    <property type="entry name" value="Aminotran_3"/>
    <property type="match status" value="1"/>
</dbReference>
<name>A0ABX2JSP9_9MYCO</name>
<evidence type="ECO:0000256" key="2">
    <source>
        <dbReference type="ARBA" id="ARBA00022898"/>
    </source>
</evidence>
<comment type="caution">
    <text evidence="4">The sequence shown here is derived from an EMBL/GenBank/DDBJ whole genome shotgun (WGS) entry which is preliminary data.</text>
</comment>
<dbReference type="Gene3D" id="3.90.1150.10">
    <property type="entry name" value="Aspartate Aminotransferase, domain 1"/>
    <property type="match status" value="1"/>
</dbReference>
<evidence type="ECO:0000313" key="4">
    <source>
        <dbReference type="EMBL" id="NTY59824.1"/>
    </source>
</evidence>
<gene>
    <name evidence="4" type="ORF">FEG63_09710</name>
</gene>
<sequence>MTSTVNAPSHPRSDALLQRAQQVIPNAMYGHQDARGLWPGAPQFVSRTAGSRIWDADGHEYIDLLCSWGPIIHGYQHPRIEAAVDKQRRICDTANGPSEHFVALAEKLVDVVEHADWAMFAKNGSDVTTLCLTIARAHTGRSTILVEENTYHGALPWCNPDKTGVLPSDRAGLAYYTYNDLAGIEKLAAEHAGDLAGIIVAPFRHDPAGSDLEMVDPAFAQGLRRICDEHGAALILDEVRTGFRMSFGGSWEQYGVRPDLSSWSKAIGNGYPIAAVLGAEHLRASAGSFFVTGTFWFSAVPMVAALTSIALLEELDGLTHMFARGDQLVSGLREQASSYSLPVQITGPVTMPYLSFAGESDHQFTLAWAAECAARGVFVHPKHNWFMSTALTPTDIDTVLVATDAAFGEVARQFF</sequence>